<protein>
    <recommendedName>
        <fullName evidence="3">DUF1330 domain-containing protein</fullName>
    </recommendedName>
</protein>
<evidence type="ECO:0000313" key="1">
    <source>
        <dbReference type="EMBL" id="KAF2820076.1"/>
    </source>
</evidence>
<dbReference type="PANTHER" id="PTHR40257">
    <property type="match status" value="1"/>
</dbReference>
<dbReference type="OrthoDB" id="3500395at2759"/>
<evidence type="ECO:0000313" key="2">
    <source>
        <dbReference type="Proteomes" id="UP000799424"/>
    </source>
</evidence>
<dbReference type="PANTHER" id="PTHR40257:SF1">
    <property type="entry name" value="DUF1330 DOMAIN-CONTAINING PROTEIN"/>
    <property type="match status" value="1"/>
</dbReference>
<sequence length="140" mass="15964">MPSLPLSYENLASATTKHPSTKPIFMLNLWRFRPTALYAPEHAHLSPSPCTGEEAMTRYRLAMRSILPPNTVLHFTSVPVTSVAAPEGETWDFVAIVKYENLGAFREMVECKEYREEVEPHRVAALEDYRLVMLDEVQVE</sequence>
<dbReference type="Proteomes" id="UP000799424">
    <property type="component" value="Unassembled WGS sequence"/>
</dbReference>
<keyword evidence="2" id="KW-1185">Reference proteome</keyword>
<accession>A0A6A6ZGG3</accession>
<name>A0A6A6ZGG3_9PLEO</name>
<evidence type="ECO:0008006" key="3">
    <source>
        <dbReference type="Google" id="ProtNLM"/>
    </source>
</evidence>
<proteinExistence type="predicted"/>
<dbReference type="EMBL" id="MU006242">
    <property type="protein sequence ID" value="KAF2820076.1"/>
    <property type="molecule type" value="Genomic_DNA"/>
</dbReference>
<gene>
    <name evidence="1" type="ORF">CC86DRAFT_125176</name>
</gene>
<organism evidence="1 2">
    <name type="scientific">Ophiobolus disseminans</name>
    <dbReference type="NCBI Taxonomy" id="1469910"/>
    <lineage>
        <taxon>Eukaryota</taxon>
        <taxon>Fungi</taxon>
        <taxon>Dikarya</taxon>
        <taxon>Ascomycota</taxon>
        <taxon>Pezizomycotina</taxon>
        <taxon>Dothideomycetes</taxon>
        <taxon>Pleosporomycetidae</taxon>
        <taxon>Pleosporales</taxon>
        <taxon>Pleosporineae</taxon>
        <taxon>Phaeosphaeriaceae</taxon>
        <taxon>Ophiobolus</taxon>
    </lineage>
</organism>
<dbReference type="Gene3D" id="3.30.70.100">
    <property type="match status" value="1"/>
</dbReference>
<reference evidence="1" key="1">
    <citation type="journal article" date="2020" name="Stud. Mycol.">
        <title>101 Dothideomycetes genomes: a test case for predicting lifestyles and emergence of pathogens.</title>
        <authorList>
            <person name="Haridas S."/>
            <person name="Albert R."/>
            <person name="Binder M."/>
            <person name="Bloem J."/>
            <person name="Labutti K."/>
            <person name="Salamov A."/>
            <person name="Andreopoulos B."/>
            <person name="Baker S."/>
            <person name="Barry K."/>
            <person name="Bills G."/>
            <person name="Bluhm B."/>
            <person name="Cannon C."/>
            <person name="Castanera R."/>
            <person name="Culley D."/>
            <person name="Daum C."/>
            <person name="Ezra D."/>
            <person name="Gonzalez J."/>
            <person name="Henrissat B."/>
            <person name="Kuo A."/>
            <person name="Liang C."/>
            <person name="Lipzen A."/>
            <person name="Lutzoni F."/>
            <person name="Magnuson J."/>
            <person name="Mondo S."/>
            <person name="Nolan M."/>
            <person name="Ohm R."/>
            <person name="Pangilinan J."/>
            <person name="Park H.-J."/>
            <person name="Ramirez L."/>
            <person name="Alfaro M."/>
            <person name="Sun H."/>
            <person name="Tritt A."/>
            <person name="Yoshinaga Y."/>
            <person name="Zwiers L.-H."/>
            <person name="Turgeon B."/>
            <person name="Goodwin S."/>
            <person name="Spatafora J."/>
            <person name="Crous P."/>
            <person name="Grigoriev I."/>
        </authorList>
    </citation>
    <scope>NUCLEOTIDE SEQUENCE</scope>
    <source>
        <strain evidence="1">CBS 113818</strain>
    </source>
</reference>
<dbReference type="AlphaFoldDB" id="A0A6A6ZGG3"/>